<dbReference type="Pfam" id="PF02518">
    <property type="entry name" value="HATPase_c"/>
    <property type="match status" value="1"/>
</dbReference>
<comment type="caution">
    <text evidence="12">The sequence shown here is derived from an EMBL/GenBank/DDBJ whole genome shotgun (WGS) entry which is preliminary data.</text>
</comment>
<feature type="domain" description="Histidine kinase" evidence="10">
    <location>
        <begin position="836"/>
        <end position="1053"/>
    </location>
</feature>
<dbReference type="CDD" id="cd17574">
    <property type="entry name" value="REC_OmpR"/>
    <property type="match status" value="1"/>
</dbReference>
<dbReference type="InterPro" id="IPR011110">
    <property type="entry name" value="Reg_prop"/>
</dbReference>
<dbReference type="PRINTS" id="PR00344">
    <property type="entry name" value="BCTRLSENSOR"/>
</dbReference>
<comment type="catalytic activity">
    <reaction evidence="1">
        <text>ATP + protein L-histidine = ADP + protein N-phospho-L-histidine.</text>
        <dbReference type="EC" id="2.7.13.3"/>
    </reaction>
</comment>
<evidence type="ECO:0000256" key="6">
    <source>
        <dbReference type="ARBA" id="ARBA00023163"/>
    </source>
</evidence>
<dbReference type="InterPro" id="IPR036890">
    <property type="entry name" value="HATPase_C_sf"/>
</dbReference>
<dbReference type="SMART" id="SM00387">
    <property type="entry name" value="HATPase_c"/>
    <property type="match status" value="1"/>
</dbReference>
<evidence type="ECO:0000256" key="8">
    <source>
        <dbReference type="SAM" id="Phobius"/>
    </source>
</evidence>
<gene>
    <name evidence="12" type="ORF">J0A69_16045</name>
</gene>
<reference evidence="12 13" key="1">
    <citation type="submission" date="2021-03" db="EMBL/GenBank/DDBJ databases">
        <title>novel species isolated from a fishpond in China.</title>
        <authorList>
            <person name="Lu H."/>
            <person name="Cai Z."/>
        </authorList>
    </citation>
    <scope>NUCLEOTIDE SEQUENCE [LARGE SCALE GENOMIC DNA]</scope>
    <source>
        <strain evidence="12 13">YJ13C</strain>
    </source>
</reference>
<dbReference type="InterPro" id="IPR036097">
    <property type="entry name" value="HisK_dim/P_sf"/>
</dbReference>
<dbReference type="InterPro" id="IPR011047">
    <property type="entry name" value="Quinoprotein_ADH-like_sf"/>
</dbReference>
<evidence type="ECO:0000313" key="13">
    <source>
        <dbReference type="Proteomes" id="UP000664480"/>
    </source>
</evidence>
<dbReference type="SUPFAM" id="SSF55874">
    <property type="entry name" value="ATPase domain of HSP90 chaperone/DNA topoisomerase II/histidine kinase"/>
    <property type="match status" value="1"/>
</dbReference>
<dbReference type="Pfam" id="PF00072">
    <property type="entry name" value="Response_reg"/>
    <property type="match status" value="1"/>
</dbReference>
<organism evidence="12 13">
    <name type="scientific">Algoriphagus pacificus</name>
    <dbReference type="NCBI Taxonomy" id="2811234"/>
    <lineage>
        <taxon>Bacteria</taxon>
        <taxon>Pseudomonadati</taxon>
        <taxon>Bacteroidota</taxon>
        <taxon>Cytophagia</taxon>
        <taxon>Cytophagales</taxon>
        <taxon>Cyclobacteriaceae</taxon>
        <taxon>Algoriphagus</taxon>
    </lineage>
</organism>
<keyword evidence="5" id="KW-0238">DNA-binding</keyword>
<feature type="modified residue" description="4-aspartylphosphate" evidence="7">
    <location>
        <position position="1141"/>
    </location>
</feature>
<dbReference type="PANTHER" id="PTHR43547">
    <property type="entry name" value="TWO-COMPONENT HISTIDINE KINASE"/>
    <property type="match status" value="1"/>
</dbReference>
<dbReference type="Pfam" id="PF07495">
    <property type="entry name" value="Y_Y_Y"/>
    <property type="match status" value="1"/>
</dbReference>
<dbReference type="InterPro" id="IPR004358">
    <property type="entry name" value="Sig_transdc_His_kin-like_C"/>
</dbReference>
<proteinExistence type="predicted"/>
<dbReference type="InterPro" id="IPR018060">
    <property type="entry name" value="HTH_AraC"/>
</dbReference>
<evidence type="ECO:0000256" key="5">
    <source>
        <dbReference type="ARBA" id="ARBA00023125"/>
    </source>
</evidence>
<feature type="transmembrane region" description="Helical" evidence="8">
    <location>
        <begin position="779"/>
        <end position="802"/>
    </location>
</feature>
<evidence type="ECO:0000259" key="11">
    <source>
        <dbReference type="PROSITE" id="PS50110"/>
    </source>
</evidence>
<dbReference type="SMART" id="SM00388">
    <property type="entry name" value="HisKA"/>
    <property type="match status" value="1"/>
</dbReference>
<dbReference type="InterPro" id="IPR001789">
    <property type="entry name" value="Sig_transdc_resp-reg_receiver"/>
</dbReference>
<dbReference type="SUPFAM" id="SSF46689">
    <property type="entry name" value="Homeodomain-like"/>
    <property type="match status" value="1"/>
</dbReference>
<dbReference type="InterPro" id="IPR003661">
    <property type="entry name" value="HisK_dim/P_dom"/>
</dbReference>
<dbReference type="Pfam" id="PF12833">
    <property type="entry name" value="HTH_18"/>
    <property type="match status" value="1"/>
</dbReference>
<dbReference type="PROSITE" id="PS00041">
    <property type="entry name" value="HTH_ARAC_FAMILY_1"/>
    <property type="match status" value="1"/>
</dbReference>
<dbReference type="InterPro" id="IPR018062">
    <property type="entry name" value="HTH_AraC-typ_CS"/>
</dbReference>
<dbReference type="SMART" id="SM00448">
    <property type="entry name" value="REC"/>
    <property type="match status" value="1"/>
</dbReference>
<dbReference type="Gene3D" id="3.30.565.10">
    <property type="entry name" value="Histidine kinase-like ATPase, C-terminal domain"/>
    <property type="match status" value="1"/>
</dbReference>
<dbReference type="SUPFAM" id="SSF52172">
    <property type="entry name" value="CheY-like"/>
    <property type="match status" value="1"/>
</dbReference>
<dbReference type="InterPro" id="IPR005467">
    <property type="entry name" value="His_kinase_dom"/>
</dbReference>
<dbReference type="InterPro" id="IPR011006">
    <property type="entry name" value="CheY-like_superfamily"/>
</dbReference>
<dbReference type="SUPFAM" id="SSF63829">
    <property type="entry name" value="Calcium-dependent phosphotriesterase"/>
    <property type="match status" value="1"/>
</dbReference>
<keyword evidence="8" id="KW-0812">Transmembrane</keyword>
<dbReference type="InterPro" id="IPR013783">
    <property type="entry name" value="Ig-like_fold"/>
</dbReference>
<dbReference type="InterPro" id="IPR015943">
    <property type="entry name" value="WD40/YVTN_repeat-like_dom_sf"/>
</dbReference>
<dbReference type="Gene3D" id="1.10.10.60">
    <property type="entry name" value="Homeodomain-like"/>
    <property type="match status" value="1"/>
</dbReference>
<dbReference type="Gene3D" id="3.40.50.2300">
    <property type="match status" value="1"/>
</dbReference>
<dbReference type="CDD" id="cd00082">
    <property type="entry name" value="HisKA"/>
    <property type="match status" value="1"/>
</dbReference>
<keyword evidence="8" id="KW-1133">Transmembrane helix</keyword>
<dbReference type="Gene3D" id="2.60.40.10">
    <property type="entry name" value="Immunoglobulins"/>
    <property type="match status" value="1"/>
</dbReference>
<evidence type="ECO:0000256" key="1">
    <source>
        <dbReference type="ARBA" id="ARBA00000085"/>
    </source>
</evidence>
<evidence type="ECO:0000313" key="12">
    <source>
        <dbReference type="EMBL" id="MBN7816958.1"/>
    </source>
</evidence>
<dbReference type="PROSITE" id="PS01124">
    <property type="entry name" value="HTH_ARAC_FAMILY_2"/>
    <property type="match status" value="1"/>
</dbReference>
<keyword evidence="4" id="KW-0805">Transcription regulation</keyword>
<dbReference type="PROSITE" id="PS50110">
    <property type="entry name" value="RESPONSE_REGULATORY"/>
    <property type="match status" value="1"/>
</dbReference>
<evidence type="ECO:0000259" key="10">
    <source>
        <dbReference type="PROSITE" id="PS50109"/>
    </source>
</evidence>
<dbReference type="Gene3D" id="2.130.10.10">
    <property type="entry name" value="YVTN repeat-like/Quinoprotein amine dehydrogenase"/>
    <property type="match status" value="3"/>
</dbReference>
<evidence type="ECO:0000259" key="9">
    <source>
        <dbReference type="PROSITE" id="PS01124"/>
    </source>
</evidence>
<dbReference type="EC" id="2.7.13.3" evidence="2"/>
<keyword evidence="6" id="KW-0804">Transcription</keyword>
<evidence type="ECO:0000256" key="7">
    <source>
        <dbReference type="PROSITE-ProRule" id="PRU00169"/>
    </source>
</evidence>
<dbReference type="PROSITE" id="PS50109">
    <property type="entry name" value="HIS_KIN"/>
    <property type="match status" value="1"/>
</dbReference>
<dbReference type="EMBL" id="JAFKCU010000003">
    <property type="protein sequence ID" value="MBN7816958.1"/>
    <property type="molecule type" value="Genomic_DNA"/>
</dbReference>
<evidence type="ECO:0000256" key="3">
    <source>
        <dbReference type="ARBA" id="ARBA00022553"/>
    </source>
</evidence>
<dbReference type="Pfam" id="PF00512">
    <property type="entry name" value="HisKA"/>
    <property type="match status" value="1"/>
</dbReference>
<dbReference type="PANTHER" id="PTHR43547:SF2">
    <property type="entry name" value="HYBRID SIGNAL TRANSDUCTION HISTIDINE KINASE C"/>
    <property type="match status" value="1"/>
</dbReference>
<dbReference type="Pfam" id="PF07494">
    <property type="entry name" value="Reg_prop"/>
    <property type="match status" value="4"/>
</dbReference>
<feature type="domain" description="Response regulatory" evidence="11">
    <location>
        <begin position="1093"/>
        <end position="1208"/>
    </location>
</feature>
<accession>A0ABS3CIN2</accession>
<evidence type="ECO:0000256" key="2">
    <source>
        <dbReference type="ARBA" id="ARBA00012438"/>
    </source>
</evidence>
<dbReference type="SUPFAM" id="SSF50998">
    <property type="entry name" value="Quinoprotein alcohol dehydrogenase-like"/>
    <property type="match status" value="1"/>
</dbReference>
<keyword evidence="13" id="KW-1185">Reference proteome</keyword>
<name>A0ABS3CIN2_9BACT</name>
<dbReference type="InterPro" id="IPR011123">
    <property type="entry name" value="Y_Y_Y"/>
</dbReference>
<keyword evidence="3 7" id="KW-0597">Phosphoprotein</keyword>
<dbReference type="Proteomes" id="UP000664480">
    <property type="component" value="Unassembled WGS sequence"/>
</dbReference>
<keyword evidence="8" id="KW-0472">Membrane</keyword>
<dbReference type="InterPro" id="IPR009057">
    <property type="entry name" value="Homeodomain-like_sf"/>
</dbReference>
<sequence>MTQISVRLIITFLIVFSLNNALKAEQEILSQEEFSIDVINVRKGLLSNFVTKVVSDENNLKFFATEGGISKFDGYNFTDFRPGVGFQGLENENIETLFKDRDNLIWIGTKGGGLSVLDSKKNRIQNMNHIFSTNFNKKLRVISINQDGDGMIWVGTWNSGLYVIDPLKEELIHHYKSNSPIYSILVDQYKNVWYLSGRQLFKFDPSESRVLRFPTSKTFYNMVEDIHRNKIWLIGNQEINRVALSNFDYEDQKVKEVPISIEARFVKSIALDAKNRLWFGSWGDGLFISDSEVKNFKRVNTNPQGADVNNINYSIIMSIDIDDNGIAWLGTSQGGALILYPNKGFEIARNASDQQISDHNITTFFKDSKGVSYKGTLMEGLYSDNKSASYSWIKSIEKTRINCVFEKGNHLYVGTGKGLYVIKNRDFDNPKHLFRQQKITAILQDSKNRLWLGTQQYGLKMTKLDSDPELMNWTIFSETEVNHTLTNNRISQIKEDKFGKIWLGTYSGINLFDENKQNFISQNELKVKDLSAIIINDLYFQGDTCYLATPTGLISLRNSRDKLEIIDSFDRSSGLSNDFICAVEQDSKGNLWLSTMTSITRFRPGDKTFVNFDREDGVMIDSFHSGASFVDSDGKIYFGGSNGLISFDPRLISDDFTIPEVILTRLTVNNKSLNVGDEVDGKVILENSIHNTDKIDLGYSQNHLSLTFTVNDFFGPENIFYSYQVKGMNDSWVNLGTVNQLSFTGLQHGDYEILLRASRNNIDWSPVKSLKIHIATPPWLTGIAFILYFILVIGIILIIRYISVRQARLKAELRIIQIEKEKEHELNEAKITFFTNISHEFRTPLTLILSPVTELIERNDLKETIKEKLLLVESNAKRMLKLINQLLDFRKSEHGLLLLKVTRSNFIDLSREVYLSFKSLAIRKNIEFTFETELEELYFDFDRNQMEIVLMNLLSNAFKYTKEDGKIHVRIHQEEENLIMTVADTGIGMSNLESQKIFDRFYQVQNSETSNLVGSGIGLAFSKNIVNLHQGVISVESEEGKGTCIRIVLPVIQTIQKISTNDLVEGQGLQLSGELDLEDKQLLKITSSKKEFSIVIADDSEDIRIYLKSLLSEEYDVMEAVDGQKALELVQKELPDLVISDVMMPNMDGIRLCHEIKNQINTSHIPVILLTARASLTYEMDGLQEGADDYITKPFNPGIVKTRIQNILANRKILREHFLNKVRFEPETTTVSDNNLDSLFIEKAIALVNDNLQNEDFGIEVMVDELNMSQSTLFRKIKALTGLSLTGFIRSLKLKHAAKMILQSDIKLSQVAFEVGFNDYKYFTKCFQQQFECLPSEYRQKILQKA</sequence>
<dbReference type="SMART" id="SM00342">
    <property type="entry name" value="HTH_ARAC"/>
    <property type="match status" value="1"/>
</dbReference>
<protein>
    <recommendedName>
        <fullName evidence="2">histidine kinase</fullName>
        <ecNumber evidence="2">2.7.13.3</ecNumber>
    </recommendedName>
</protein>
<evidence type="ECO:0000256" key="4">
    <source>
        <dbReference type="ARBA" id="ARBA00023015"/>
    </source>
</evidence>
<dbReference type="SUPFAM" id="SSF47384">
    <property type="entry name" value="Homodimeric domain of signal transducing histidine kinase"/>
    <property type="match status" value="1"/>
</dbReference>
<dbReference type="RefSeq" id="WP_206587610.1">
    <property type="nucleotide sequence ID" value="NZ_JAFKCU010000003.1"/>
</dbReference>
<feature type="domain" description="HTH araC/xylS-type" evidence="9">
    <location>
        <begin position="1242"/>
        <end position="1341"/>
    </location>
</feature>
<dbReference type="Gene3D" id="1.10.287.130">
    <property type="match status" value="1"/>
</dbReference>
<dbReference type="InterPro" id="IPR003594">
    <property type="entry name" value="HATPase_dom"/>
</dbReference>